<dbReference type="RefSeq" id="WP_344752525.1">
    <property type="nucleotide sequence ID" value="NZ_BAABAE010000001.1"/>
</dbReference>
<dbReference type="PANTHER" id="PTHR43302:SF1">
    <property type="entry name" value="NA(+)_H(+) ANTIPORTER NHAB"/>
    <property type="match status" value="1"/>
</dbReference>
<evidence type="ECO:0000256" key="5">
    <source>
        <dbReference type="ARBA" id="ARBA00022475"/>
    </source>
</evidence>
<feature type="transmembrane region" description="Helical" evidence="13">
    <location>
        <begin position="324"/>
        <end position="341"/>
    </location>
</feature>
<gene>
    <name evidence="14" type="primary">nhaB</name>
    <name evidence="14" type="ORF">GCM10022239_00370</name>
</gene>
<evidence type="ECO:0000256" key="4">
    <source>
        <dbReference type="ARBA" id="ARBA00022449"/>
    </source>
</evidence>
<evidence type="ECO:0000256" key="2">
    <source>
        <dbReference type="ARBA" id="ARBA00006036"/>
    </source>
</evidence>
<keyword evidence="15" id="KW-1185">Reference proteome</keyword>
<evidence type="ECO:0000313" key="14">
    <source>
        <dbReference type="EMBL" id="GAA3727467.1"/>
    </source>
</evidence>
<evidence type="ECO:0000256" key="13">
    <source>
        <dbReference type="SAM" id="Phobius"/>
    </source>
</evidence>
<evidence type="ECO:0000256" key="8">
    <source>
        <dbReference type="ARBA" id="ARBA00022989"/>
    </source>
</evidence>
<comment type="caution">
    <text evidence="14">The sequence shown here is derived from an EMBL/GenBank/DDBJ whole genome shotgun (WGS) entry which is preliminary data.</text>
</comment>
<keyword evidence="6" id="KW-0997">Cell inner membrane</keyword>
<keyword evidence="8 13" id="KW-1133">Transmembrane helix</keyword>
<evidence type="ECO:0000256" key="3">
    <source>
        <dbReference type="ARBA" id="ARBA00022448"/>
    </source>
</evidence>
<dbReference type="Pfam" id="PF06450">
    <property type="entry name" value="NhaB"/>
    <property type="match status" value="1"/>
</dbReference>
<evidence type="ECO:0000313" key="15">
    <source>
        <dbReference type="Proteomes" id="UP001501004"/>
    </source>
</evidence>
<feature type="transmembrane region" description="Helical" evidence="13">
    <location>
        <begin position="300"/>
        <end position="318"/>
    </location>
</feature>
<comment type="similarity">
    <text evidence="2">Belongs to the NhaB Na(+)/H(+) (TC 2.A.34) antiporter family.</text>
</comment>
<dbReference type="InterPro" id="IPR004671">
    <property type="entry name" value="Na+/H+_antiporter_NhaB"/>
</dbReference>
<dbReference type="HAMAP" id="MF_01599">
    <property type="entry name" value="NhaB"/>
    <property type="match status" value="1"/>
</dbReference>
<keyword evidence="11 13" id="KW-0472">Membrane</keyword>
<feature type="transmembrane region" description="Helical" evidence="13">
    <location>
        <begin position="148"/>
        <end position="166"/>
    </location>
</feature>
<keyword evidence="4" id="KW-0050">Antiport</keyword>
<accession>A0ABP7EXV1</accession>
<evidence type="ECO:0000256" key="11">
    <source>
        <dbReference type="ARBA" id="ARBA00023136"/>
    </source>
</evidence>
<keyword evidence="9" id="KW-0915">Sodium</keyword>
<keyword evidence="7 13" id="KW-0812">Transmembrane</keyword>
<evidence type="ECO:0000256" key="12">
    <source>
        <dbReference type="ARBA" id="ARBA00023201"/>
    </source>
</evidence>
<feature type="transmembrane region" description="Helical" evidence="13">
    <location>
        <begin position="353"/>
        <end position="371"/>
    </location>
</feature>
<name>A0ABP7EXV1_9MICO</name>
<dbReference type="EMBL" id="BAABAE010000001">
    <property type="protein sequence ID" value="GAA3727467.1"/>
    <property type="molecule type" value="Genomic_DNA"/>
</dbReference>
<evidence type="ECO:0000256" key="7">
    <source>
        <dbReference type="ARBA" id="ARBA00022692"/>
    </source>
</evidence>
<proteinExistence type="inferred from homology"/>
<reference evidence="15" key="1">
    <citation type="journal article" date="2019" name="Int. J. Syst. Evol. Microbiol.">
        <title>The Global Catalogue of Microorganisms (GCM) 10K type strain sequencing project: providing services to taxonomists for standard genome sequencing and annotation.</title>
        <authorList>
            <consortium name="The Broad Institute Genomics Platform"/>
            <consortium name="The Broad Institute Genome Sequencing Center for Infectious Disease"/>
            <person name="Wu L."/>
            <person name="Ma J."/>
        </authorList>
    </citation>
    <scope>NUCLEOTIDE SEQUENCE [LARGE SCALE GENOMIC DNA]</scope>
    <source>
        <strain evidence="15">JCM 16949</strain>
    </source>
</reference>
<sequence>MVRTVASSLSRNFLGSAPRWYKLAILGFLIANPFVLILAGPFVAGWLVVAEFIFCLAMALQCYPLQAGGLLAIEAVALGMTSAGSVYDEARANFSVILLLMFMVAGIYFMRDILLLVFTKLVIHVKSKLLLSLTFTGVAALLSAFLDALTIAAVVIAVALGFYTVFHRFASGRGYDDDHDHDDDELVSDPLRGDLDRFRAFLRNLLMHAMVGTALGGLATLVGEPQNLLIGETVGWNFGEFLMRMVPISVPVLIIGLLTTALLEKTRWFGYGAQLPASVREVMVRWDQQQSEDRSPQQRARLAVQGVTALLLVVGLALHVAEVGLIGLAIIVLATAFNGVINERTLGRAFQEALPFTALLVVFFAIVAVIHDQDLFKPVIDLVLAQSGSQQLMGIFVASGALSAISDNVFVATIYINEVAQAFASGTIDREQFELLAIAINAGTNIPSVATPNGQAAFLFLLTSAIAPLTRLGYVRMLWMALPYAITMTTVGLLATMFLL</sequence>
<feature type="transmembrane region" description="Helical" evidence="13">
    <location>
        <begin position="481"/>
        <end position="499"/>
    </location>
</feature>
<keyword evidence="5" id="KW-1003">Cell membrane</keyword>
<evidence type="ECO:0000256" key="6">
    <source>
        <dbReference type="ARBA" id="ARBA00022519"/>
    </source>
</evidence>
<dbReference type="PANTHER" id="PTHR43302">
    <property type="entry name" value="TRANSPORTER ARSB-RELATED"/>
    <property type="match status" value="1"/>
</dbReference>
<feature type="transmembrane region" description="Helical" evidence="13">
    <location>
        <begin position="92"/>
        <end position="109"/>
    </location>
</feature>
<keyword evidence="10" id="KW-0406">Ion transport</keyword>
<feature type="transmembrane region" description="Helical" evidence="13">
    <location>
        <begin position="241"/>
        <end position="263"/>
    </location>
</feature>
<evidence type="ECO:0000256" key="9">
    <source>
        <dbReference type="ARBA" id="ARBA00023053"/>
    </source>
</evidence>
<feature type="transmembrane region" description="Helical" evidence="13">
    <location>
        <begin position="391"/>
        <end position="412"/>
    </location>
</feature>
<keyword evidence="3" id="KW-0813">Transport</keyword>
<protein>
    <submittedName>
        <fullName evidence="14">Na(+)/H(+) antiporter NhaB</fullName>
    </submittedName>
</protein>
<evidence type="ECO:0000256" key="10">
    <source>
        <dbReference type="ARBA" id="ARBA00023065"/>
    </source>
</evidence>
<comment type="subcellular location">
    <subcellularLocation>
        <location evidence="1">Cell membrane</location>
        <topology evidence="1">Multi-pass membrane protein</topology>
    </subcellularLocation>
</comment>
<feature type="transmembrane region" description="Helical" evidence="13">
    <location>
        <begin position="67"/>
        <end position="86"/>
    </location>
</feature>
<evidence type="ECO:0000256" key="1">
    <source>
        <dbReference type="ARBA" id="ARBA00004651"/>
    </source>
</evidence>
<feature type="transmembrane region" description="Helical" evidence="13">
    <location>
        <begin position="201"/>
        <end position="221"/>
    </location>
</feature>
<organism evidence="14 15">
    <name type="scientific">Leifsonella bigeumensis</name>
    <dbReference type="NCBI Taxonomy" id="433643"/>
    <lineage>
        <taxon>Bacteria</taxon>
        <taxon>Bacillati</taxon>
        <taxon>Actinomycetota</taxon>
        <taxon>Actinomycetes</taxon>
        <taxon>Micrococcales</taxon>
        <taxon>Microbacteriaceae</taxon>
        <taxon>Leifsonella</taxon>
    </lineage>
</organism>
<dbReference type="Proteomes" id="UP001501004">
    <property type="component" value="Unassembled WGS sequence"/>
</dbReference>
<dbReference type="NCBIfam" id="NF007093">
    <property type="entry name" value="PRK09547.1"/>
    <property type="match status" value="1"/>
</dbReference>
<keyword evidence="12" id="KW-0739">Sodium transport</keyword>